<dbReference type="PANTHER" id="PTHR43783:SF1">
    <property type="entry name" value="UDP-N-ACETYLGLUCOSAMINE 1-CARBOXYVINYLTRANSFERASE"/>
    <property type="match status" value="1"/>
</dbReference>
<evidence type="ECO:0000256" key="8">
    <source>
        <dbReference type="ARBA" id="ARBA00023306"/>
    </source>
</evidence>
<evidence type="ECO:0000259" key="15">
    <source>
        <dbReference type="Pfam" id="PF00275"/>
    </source>
</evidence>
<reference evidence="16 17" key="1">
    <citation type="journal article" date="2016" name="Nat. Commun.">
        <title>Thousands of microbial genomes shed light on interconnected biogeochemical processes in an aquifer system.</title>
        <authorList>
            <person name="Anantharaman K."/>
            <person name="Brown C.T."/>
            <person name="Hug L.A."/>
            <person name="Sharon I."/>
            <person name="Castelle C.J."/>
            <person name="Probst A.J."/>
            <person name="Thomas B.C."/>
            <person name="Singh A."/>
            <person name="Wilkins M.J."/>
            <person name="Karaoz U."/>
            <person name="Brodie E.L."/>
            <person name="Williams K.H."/>
            <person name="Hubbard S.S."/>
            <person name="Banfield J.F."/>
        </authorList>
    </citation>
    <scope>NUCLEOTIDE SEQUENCE [LARGE SCALE GENOMIC DNA]</scope>
</reference>
<evidence type="ECO:0000256" key="12">
    <source>
        <dbReference type="ARBA" id="ARBA00039754"/>
    </source>
</evidence>
<evidence type="ECO:0000256" key="13">
    <source>
        <dbReference type="ARBA" id="ARBA00047527"/>
    </source>
</evidence>
<dbReference type="InterPro" id="IPR001986">
    <property type="entry name" value="Enolpyruvate_Tfrase_dom"/>
</dbReference>
<dbReference type="PANTHER" id="PTHR43783">
    <property type="entry name" value="UDP-N-ACETYLGLUCOSAMINE 1-CARBOXYVINYLTRANSFERASE"/>
    <property type="match status" value="1"/>
</dbReference>
<feature type="domain" description="Enolpyruvate transferase" evidence="15">
    <location>
        <begin position="6"/>
        <end position="411"/>
    </location>
</feature>
<comment type="caution">
    <text evidence="16">The sequence shown here is derived from an EMBL/GenBank/DDBJ whole genome shotgun (WGS) entry which is preliminary data.</text>
</comment>
<dbReference type="InterPro" id="IPR050068">
    <property type="entry name" value="MurA_subfamily"/>
</dbReference>
<evidence type="ECO:0000256" key="9">
    <source>
        <dbReference type="ARBA" id="ARBA00023316"/>
    </source>
</evidence>
<gene>
    <name evidence="16" type="ORF">A2989_04700</name>
</gene>
<dbReference type="SUPFAM" id="SSF55205">
    <property type="entry name" value="EPT/RTPC-like"/>
    <property type="match status" value="1"/>
</dbReference>
<protein>
    <recommendedName>
        <fullName evidence="12 14">UDP-N-acetylglucosamine 1-carboxyvinyltransferase</fullName>
        <ecNumber evidence="11 14">2.5.1.7</ecNumber>
    </recommendedName>
</protein>
<evidence type="ECO:0000256" key="1">
    <source>
        <dbReference type="ARBA" id="ARBA00004496"/>
    </source>
</evidence>
<keyword evidence="5 16" id="KW-0808">Transferase</keyword>
<organism evidence="16 17">
    <name type="scientific">Candidatus Amesbacteria bacterium RIFCSPLOWO2_01_FULL_48_25</name>
    <dbReference type="NCBI Taxonomy" id="1797259"/>
    <lineage>
        <taxon>Bacteria</taxon>
        <taxon>Candidatus Amesiibacteriota</taxon>
    </lineage>
</organism>
<dbReference type="AlphaFoldDB" id="A0A1F4ZD47"/>
<dbReference type="GO" id="GO:0008760">
    <property type="term" value="F:UDP-N-acetylglucosamine 1-carboxyvinyltransferase activity"/>
    <property type="evidence" value="ECO:0007669"/>
    <property type="project" value="UniProtKB-UniRule"/>
</dbReference>
<dbReference type="GO" id="GO:0051301">
    <property type="term" value="P:cell division"/>
    <property type="evidence" value="ECO:0007669"/>
    <property type="project" value="UniProtKB-KW"/>
</dbReference>
<dbReference type="GO" id="GO:0009252">
    <property type="term" value="P:peptidoglycan biosynthetic process"/>
    <property type="evidence" value="ECO:0007669"/>
    <property type="project" value="UniProtKB-UniRule"/>
</dbReference>
<dbReference type="CDD" id="cd01555">
    <property type="entry name" value="UdpNAET"/>
    <property type="match status" value="1"/>
</dbReference>
<comment type="similarity">
    <text evidence="10">Belongs to the EPSP synthase family. MurA subfamily.</text>
</comment>
<dbReference type="Gene3D" id="3.65.10.10">
    <property type="entry name" value="Enolpyruvate transferase domain"/>
    <property type="match status" value="2"/>
</dbReference>
<evidence type="ECO:0000256" key="4">
    <source>
        <dbReference type="ARBA" id="ARBA00022618"/>
    </source>
</evidence>
<evidence type="ECO:0000256" key="2">
    <source>
        <dbReference type="ARBA" id="ARBA00004752"/>
    </source>
</evidence>
<keyword evidence="8" id="KW-0131">Cell cycle</keyword>
<keyword evidence="4" id="KW-0132">Cell division</keyword>
<dbReference type="GO" id="GO:0008360">
    <property type="term" value="P:regulation of cell shape"/>
    <property type="evidence" value="ECO:0007669"/>
    <property type="project" value="UniProtKB-KW"/>
</dbReference>
<dbReference type="InterPro" id="IPR005750">
    <property type="entry name" value="UDP_GlcNAc_COvinyl_MurA"/>
</dbReference>
<keyword evidence="3" id="KW-0963">Cytoplasm</keyword>
<dbReference type="EMBL" id="MEXN01000001">
    <property type="protein sequence ID" value="OGD04309.1"/>
    <property type="molecule type" value="Genomic_DNA"/>
</dbReference>
<dbReference type="EC" id="2.5.1.7" evidence="11 14"/>
<keyword evidence="7" id="KW-0573">Peptidoglycan synthesis</keyword>
<evidence type="ECO:0000256" key="10">
    <source>
        <dbReference type="ARBA" id="ARBA00038367"/>
    </source>
</evidence>
<comment type="catalytic activity">
    <reaction evidence="13">
        <text>phosphoenolpyruvate + UDP-N-acetyl-alpha-D-glucosamine = UDP-N-acetyl-3-O-(1-carboxyvinyl)-alpha-D-glucosamine + phosphate</text>
        <dbReference type="Rhea" id="RHEA:18681"/>
        <dbReference type="ChEBI" id="CHEBI:43474"/>
        <dbReference type="ChEBI" id="CHEBI:57705"/>
        <dbReference type="ChEBI" id="CHEBI:58702"/>
        <dbReference type="ChEBI" id="CHEBI:68483"/>
        <dbReference type="EC" id="2.5.1.7"/>
    </reaction>
</comment>
<keyword evidence="6" id="KW-0133">Cell shape</keyword>
<evidence type="ECO:0000256" key="3">
    <source>
        <dbReference type="ARBA" id="ARBA00022490"/>
    </source>
</evidence>
<evidence type="ECO:0000313" key="16">
    <source>
        <dbReference type="EMBL" id="OGD04309.1"/>
    </source>
</evidence>
<name>A0A1F4ZD47_9BACT</name>
<sequence length="430" mass="45791">MAQYIVTGGTPLKGHVDISGNKNSILPLMAASVIASGPVTLKNVPGIKDVAVLSDILTSLGAKITHQDHILTIDPTGIKSSTVDPTLSQKLRASIILLGPLLARFRKVSLGFPGGDVIGKRAIGTHLDGLAAYGSHFDIVDTTITGSLSKSPTQNVEVFLDEASVTATENALIMAASQPVTSVIDNAACEPHVVDLANFLCELGANIEGVGSNRLIITGTTSPKTANYTVGPDYIDAGTFAIAAAATGGQISISPVCQADMRMILLYLSRLGVKHSWTKYDTLEIYPSDLSVDSEKIGLRQKFQTRTWPGFPTDLMSPLIILATQAKGSVLLHDWMYETRMFFTDKLVSMGANITLCDPHRVIVTGPTPLHGRHTASPDIRAGMSLLIASLCAQGESTIDHAHLIERGYEDPVSRFASLGAKIQRTDTHD</sequence>
<comment type="subcellular location">
    <subcellularLocation>
        <location evidence="1">Cytoplasm</location>
    </subcellularLocation>
</comment>
<evidence type="ECO:0000256" key="7">
    <source>
        <dbReference type="ARBA" id="ARBA00022984"/>
    </source>
</evidence>
<dbReference type="Proteomes" id="UP000177080">
    <property type="component" value="Unassembled WGS sequence"/>
</dbReference>
<accession>A0A1F4ZD47</accession>
<dbReference type="InterPro" id="IPR036968">
    <property type="entry name" value="Enolpyruvate_Tfrase_sf"/>
</dbReference>
<dbReference type="GO" id="GO:0019277">
    <property type="term" value="P:UDP-N-acetylgalactosamine biosynthetic process"/>
    <property type="evidence" value="ECO:0007669"/>
    <property type="project" value="InterPro"/>
</dbReference>
<proteinExistence type="inferred from homology"/>
<dbReference type="GO" id="GO:0005737">
    <property type="term" value="C:cytoplasm"/>
    <property type="evidence" value="ECO:0007669"/>
    <property type="project" value="UniProtKB-SubCell"/>
</dbReference>
<comment type="pathway">
    <text evidence="2">Cell wall biogenesis; peptidoglycan biosynthesis.</text>
</comment>
<dbReference type="STRING" id="1797259.A2989_04700"/>
<dbReference type="NCBIfam" id="NF006873">
    <property type="entry name" value="PRK09369.1"/>
    <property type="match status" value="1"/>
</dbReference>
<evidence type="ECO:0000256" key="6">
    <source>
        <dbReference type="ARBA" id="ARBA00022960"/>
    </source>
</evidence>
<keyword evidence="9" id="KW-0961">Cell wall biogenesis/degradation</keyword>
<dbReference type="InterPro" id="IPR013792">
    <property type="entry name" value="RNA3'P_cycl/enolpyr_Trfase_a/b"/>
</dbReference>
<dbReference type="GO" id="GO:0071555">
    <property type="term" value="P:cell wall organization"/>
    <property type="evidence" value="ECO:0007669"/>
    <property type="project" value="UniProtKB-KW"/>
</dbReference>
<dbReference type="Pfam" id="PF00275">
    <property type="entry name" value="EPSP_synthase"/>
    <property type="match status" value="1"/>
</dbReference>
<dbReference type="NCBIfam" id="TIGR01072">
    <property type="entry name" value="murA"/>
    <property type="match status" value="1"/>
</dbReference>
<evidence type="ECO:0000313" key="17">
    <source>
        <dbReference type="Proteomes" id="UP000177080"/>
    </source>
</evidence>
<evidence type="ECO:0000256" key="11">
    <source>
        <dbReference type="ARBA" id="ARBA00039108"/>
    </source>
</evidence>
<evidence type="ECO:0000256" key="14">
    <source>
        <dbReference type="NCBIfam" id="TIGR01072"/>
    </source>
</evidence>
<evidence type="ECO:0000256" key="5">
    <source>
        <dbReference type="ARBA" id="ARBA00022679"/>
    </source>
</evidence>